<dbReference type="GO" id="GO:0007165">
    <property type="term" value="P:signal transduction"/>
    <property type="evidence" value="ECO:0007669"/>
    <property type="project" value="InterPro"/>
</dbReference>
<feature type="domain" description="Rho-GAP" evidence="3">
    <location>
        <begin position="1047"/>
        <end position="1259"/>
    </location>
</feature>
<dbReference type="VEuPathDB" id="FungiDB:Z518_02697"/>
<evidence type="ECO:0000256" key="2">
    <source>
        <dbReference type="SAM" id="Phobius"/>
    </source>
</evidence>
<dbReference type="EMBL" id="KN847476">
    <property type="protein sequence ID" value="KIX08042.1"/>
    <property type="molecule type" value="Genomic_DNA"/>
</dbReference>
<accession>A0A0D2G0M1</accession>
<gene>
    <name evidence="4" type="ORF">Z518_02697</name>
</gene>
<dbReference type="PROSITE" id="PS50238">
    <property type="entry name" value="RHOGAP"/>
    <property type="match status" value="1"/>
</dbReference>
<dbReference type="AlphaFoldDB" id="A0A0D2G0M1"/>
<dbReference type="Proteomes" id="UP000053617">
    <property type="component" value="Unassembled WGS sequence"/>
</dbReference>
<reference evidence="4 5" key="1">
    <citation type="submission" date="2015-01" db="EMBL/GenBank/DDBJ databases">
        <title>The Genome Sequence of Rhinocladiella mackenzie CBS 650.93.</title>
        <authorList>
            <consortium name="The Broad Institute Genomics Platform"/>
            <person name="Cuomo C."/>
            <person name="de Hoog S."/>
            <person name="Gorbushina A."/>
            <person name="Stielow B."/>
            <person name="Teixiera M."/>
            <person name="Abouelleil A."/>
            <person name="Chapman S.B."/>
            <person name="Priest M."/>
            <person name="Young S.K."/>
            <person name="Wortman J."/>
            <person name="Nusbaum C."/>
            <person name="Birren B."/>
        </authorList>
    </citation>
    <scope>NUCLEOTIDE SEQUENCE [LARGE SCALE GENOMIC DNA]</scope>
    <source>
        <strain evidence="4 5">CBS 650.93</strain>
    </source>
</reference>
<dbReference type="RefSeq" id="XP_013275178.1">
    <property type="nucleotide sequence ID" value="XM_013419724.1"/>
</dbReference>
<dbReference type="PANTHER" id="PTHR36205">
    <property type="entry name" value="CHROMOSOME 19, WHOLE GENOME SHOTGUN SEQUENCE"/>
    <property type="match status" value="1"/>
</dbReference>
<name>A0A0D2G0M1_9EURO</name>
<keyword evidence="2" id="KW-0472">Membrane</keyword>
<dbReference type="Pfam" id="PF00620">
    <property type="entry name" value="RhoGAP"/>
    <property type="match status" value="1"/>
</dbReference>
<protein>
    <submittedName>
        <fullName evidence="4">Rhinocladiella mackenziei CBS 650.93 unplaced genomic scaffold supercont1.2, whole genome shotgun sequence</fullName>
    </submittedName>
</protein>
<dbReference type="InterPro" id="IPR000198">
    <property type="entry name" value="RhoGAP_dom"/>
</dbReference>
<dbReference type="OrthoDB" id="3353407at2759"/>
<organism evidence="4 5">
    <name type="scientific">Rhinocladiella mackenziei CBS 650.93</name>
    <dbReference type="NCBI Taxonomy" id="1442369"/>
    <lineage>
        <taxon>Eukaryota</taxon>
        <taxon>Fungi</taxon>
        <taxon>Dikarya</taxon>
        <taxon>Ascomycota</taxon>
        <taxon>Pezizomycotina</taxon>
        <taxon>Eurotiomycetes</taxon>
        <taxon>Chaetothyriomycetidae</taxon>
        <taxon>Chaetothyriales</taxon>
        <taxon>Herpotrichiellaceae</taxon>
        <taxon>Rhinocladiella</taxon>
    </lineage>
</organism>
<feature type="region of interest" description="Disordered" evidence="1">
    <location>
        <begin position="851"/>
        <end position="893"/>
    </location>
</feature>
<dbReference type="HOGENOM" id="CLU_263434_0_0_1"/>
<dbReference type="SUPFAM" id="SSF48350">
    <property type="entry name" value="GTPase activation domain, GAP"/>
    <property type="match status" value="1"/>
</dbReference>
<keyword evidence="5" id="KW-1185">Reference proteome</keyword>
<dbReference type="InterPro" id="IPR021822">
    <property type="entry name" value="DUF3405"/>
</dbReference>
<dbReference type="Gene3D" id="1.10.555.10">
    <property type="entry name" value="Rho GTPase activation protein"/>
    <property type="match status" value="1"/>
</dbReference>
<keyword evidence="2" id="KW-1133">Transmembrane helix</keyword>
<dbReference type="SMART" id="SM00324">
    <property type="entry name" value="RhoGAP"/>
    <property type="match status" value="1"/>
</dbReference>
<evidence type="ECO:0000313" key="5">
    <source>
        <dbReference type="Proteomes" id="UP000053617"/>
    </source>
</evidence>
<sequence length="1277" mass="145668">MIDLLSKSITGKLKTSHSVHIRDWSTDTSSSGLLSPVGSPKWRRGHRRQLSLTRFYIQPGKAICTAAAIALLTVVGLWWSFRPVGRVPMQEPDIEGDHGLIPMGQSESRDGREVFWWEQFPRLHGLYRGRKNIVPFLEYAPEQQTNSFNPFDPGPQNDPDLVALPSPLQSDMEQCYIDEERNILPPTISAYQGLPQGMSAPLFGSQKELGINDRVCYDRINRFAPYGLGFGQDEGGLGLNLDGDNQGLNHVVATDWRHVNWRNAQKQCLKKNADRVKSRTALVIRTWNTFQYSEYHIMMLRAMISELALASGGQYSVHFLIHVQDDTIPIWASQDLYNQVLRDSLPEEFWGMGSLWSVAQMKLIYPPPFPESIVNFSGGDIYEAYRSLHFPLQYFASRHPEYDYFWQWEMDVRVTGHYHELFHRITTWAERQPREYAWERSSKFFIPSLHDDSYDNYARSIMDETTASNKTPITGPQIPQERLLDIPEQSIPQHADEITDLITLNPLFDPTHTHWAFHDDITGYNVDVDGRPPTRAALITASRMSRRLLLLMHEETYRNKHTMFPEMFPASIALHYGFKAIYAPLPVYFDRNWPSEHANEVFNNEPLSAKSQREGMDHGDGYFHGEGGSVFGPGEHVFRGATYYSNAAFAGYLWRRWLGKENDNDEIAWESEGGYELWLVTAAAQISQTLTAIIKRAKKAPKECQDARAEVDDMRRILEQLQLFVFGIATASRTRTSLILVDQVVTTLAAAVTTFSELDVFVEVLDSDEKMGLLDRFRWGSKAKSLGEITQKLQLHKSSMSLMLAILTCQSTVEAEDKVDKLCDLVEQTLKQNTLLAERLAWHQMKRHNDFQKIHPGLPKNRSKKQRSQPAEDDNSEKSVSPDPSQPGAQGHPRAFVFEELLMKSRVYRKMAWDNSDTFSVLSSAGRTGTWSLLSGLSLSEMSNIAILALPVYATDLENKERYDFSSITEEPTIPILPDSQETLVALPKKTDTSSRPKISQIFSRRKKASAGAGTTTPAQEDTSTTDAPRVMGVPVHESIRYANVAISIEDEEGQEFIFCYLPIVVAKCCNYLKDPGPNMKGIFATNGRPSRVLALEQIFDNPRRRYGRGVDWTGFTIHDCAALLLRYLKALPEPIIPFDRYYQFTAPFRQHSDWKLPYDYWPDVESFSRNPQQVTLIQHCREEIFGLPTLNRQFLLYILDLFSYGASRWEKNDMPIARLVSVFHPAVLSGRPQEMNEAEHRLAQDSVIFLTHWQDGLLEVVIDQAKKDLTKARHST</sequence>
<dbReference type="PANTHER" id="PTHR36205:SF3">
    <property type="entry name" value="MAJOR FACILITATOR SUPERFAMILY TRANSPORTER"/>
    <property type="match status" value="1"/>
</dbReference>
<dbReference type="Pfam" id="PF11885">
    <property type="entry name" value="DUF3405"/>
    <property type="match status" value="1"/>
</dbReference>
<dbReference type="STRING" id="1442369.A0A0D2G0M1"/>
<dbReference type="InterPro" id="IPR008936">
    <property type="entry name" value="Rho_GTPase_activation_prot"/>
</dbReference>
<keyword evidence="2" id="KW-0812">Transmembrane</keyword>
<evidence type="ECO:0000256" key="1">
    <source>
        <dbReference type="SAM" id="MobiDB-lite"/>
    </source>
</evidence>
<dbReference type="GeneID" id="25290768"/>
<evidence type="ECO:0000313" key="4">
    <source>
        <dbReference type="EMBL" id="KIX08042.1"/>
    </source>
</evidence>
<feature type="region of interest" description="Disordered" evidence="1">
    <location>
        <begin position="998"/>
        <end position="1029"/>
    </location>
</feature>
<proteinExistence type="predicted"/>
<evidence type="ECO:0000259" key="3">
    <source>
        <dbReference type="PROSITE" id="PS50238"/>
    </source>
</evidence>
<feature type="compositionally biased region" description="Polar residues" evidence="1">
    <location>
        <begin position="1013"/>
        <end position="1027"/>
    </location>
</feature>
<feature type="transmembrane region" description="Helical" evidence="2">
    <location>
        <begin position="62"/>
        <end position="81"/>
    </location>
</feature>